<name>A0A2P8R127_9BACT</name>
<evidence type="ECO:0000259" key="3">
    <source>
        <dbReference type="Pfam" id="PF01361"/>
    </source>
</evidence>
<comment type="caution">
    <text evidence="4">The sequence shown here is derived from an EMBL/GenBank/DDBJ whole genome shotgun (WGS) entry which is preliminary data.</text>
</comment>
<organism evidence="4 5">
    <name type="scientific">Campylobacter blaseri</name>
    <dbReference type="NCBI Taxonomy" id="2042961"/>
    <lineage>
        <taxon>Bacteria</taxon>
        <taxon>Pseudomonadati</taxon>
        <taxon>Campylobacterota</taxon>
        <taxon>Epsilonproteobacteria</taxon>
        <taxon>Campylobacterales</taxon>
        <taxon>Campylobacteraceae</taxon>
        <taxon>Campylobacter</taxon>
    </lineage>
</organism>
<evidence type="ECO:0000313" key="5">
    <source>
        <dbReference type="Proteomes" id="UP000240535"/>
    </source>
</evidence>
<dbReference type="SUPFAM" id="SSF55331">
    <property type="entry name" value="Tautomerase/MIF"/>
    <property type="match status" value="1"/>
</dbReference>
<dbReference type="Proteomes" id="UP000240535">
    <property type="component" value="Unassembled WGS sequence"/>
</dbReference>
<dbReference type="EMBL" id="PDHH01000003">
    <property type="protein sequence ID" value="PSM52202.1"/>
    <property type="molecule type" value="Genomic_DNA"/>
</dbReference>
<dbReference type="PANTHER" id="PTHR35530:SF1">
    <property type="entry name" value="2-HYDROXYMUCONATE TAUTOMERASE"/>
    <property type="match status" value="1"/>
</dbReference>
<dbReference type="OrthoDB" id="5357579at2"/>
<gene>
    <name evidence="4" type="ORF">CQ405_03880</name>
</gene>
<comment type="similarity">
    <text evidence="1">Belongs to the 4-oxalocrotonate tautomerase family.</text>
</comment>
<evidence type="ECO:0000256" key="2">
    <source>
        <dbReference type="ARBA" id="ARBA00023235"/>
    </source>
</evidence>
<dbReference type="PANTHER" id="PTHR35530">
    <property type="entry name" value="TAUTOMERASE-RELATED"/>
    <property type="match status" value="1"/>
</dbReference>
<reference evidence="5" key="1">
    <citation type="submission" date="2017-10" db="EMBL/GenBank/DDBJ databases">
        <title>Campylobacter species from seals.</title>
        <authorList>
            <person name="Gilbert M.J."/>
            <person name="Zomer A.L."/>
            <person name="Timmerman A.J."/>
            <person name="Duim B."/>
            <person name="Wagenaar J.A."/>
        </authorList>
    </citation>
    <scope>NUCLEOTIDE SEQUENCE [LARGE SCALE GENOMIC DNA]</scope>
    <source>
        <strain evidence="5">17S00004-5</strain>
    </source>
</reference>
<proteinExistence type="inferred from homology"/>
<dbReference type="InterPro" id="IPR004370">
    <property type="entry name" value="4-OT-like_dom"/>
</dbReference>
<keyword evidence="2" id="KW-0413">Isomerase</keyword>
<dbReference type="AlphaFoldDB" id="A0A2P8R127"/>
<keyword evidence="5" id="KW-1185">Reference proteome</keyword>
<dbReference type="Pfam" id="PF01361">
    <property type="entry name" value="Tautomerase"/>
    <property type="match status" value="1"/>
</dbReference>
<dbReference type="GO" id="GO:0016853">
    <property type="term" value="F:isomerase activity"/>
    <property type="evidence" value="ECO:0007669"/>
    <property type="project" value="UniProtKB-KW"/>
</dbReference>
<dbReference type="RefSeq" id="WP_106870827.1">
    <property type="nucleotide sequence ID" value="NZ_CP053841.1"/>
</dbReference>
<evidence type="ECO:0000313" key="4">
    <source>
        <dbReference type="EMBL" id="PSM52202.1"/>
    </source>
</evidence>
<accession>A0A2P8R127</accession>
<evidence type="ECO:0000256" key="1">
    <source>
        <dbReference type="ARBA" id="ARBA00006723"/>
    </source>
</evidence>
<dbReference type="Gene3D" id="3.30.429.10">
    <property type="entry name" value="Macrophage Migration Inhibitory Factor"/>
    <property type="match status" value="1"/>
</dbReference>
<sequence length="66" mass="7659">MPFINVKLTTPAPSKEIQNKIAKEITDVIVNNLKKLPERTVICFEEIEPSHFYFGGKSIEELRREK</sequence>
<dbReference type="InterPro" id="IPR014347">
    <property type="entry name" value="Tautomerase/MIF_sf"/>
</dbReference>
<protein>
    <recommendedName>
        <fullName evidence="3">4-oxalocrotonate tautomerase-like domain-containing protein</fullName>
    </recommendedName>
</protein>
<feature type="domain" description="4-oxalocrotonate tautomerase-like" evidence="3">
    <location>
        <begin position="2"/>
        <end position="60"/>
    </location>
</feature>